<dbReference type="InterPro" id="IPR046059">
    <property type="entry name" value="DUF6017"/>
</dbReference>
<feature type="region of interest" description="Disordered" evidence="1">
    <location>
        <begin position="199"/>
        <end position="222"/>
    </location>
</feature>
<gene>
    <name evidence="3" type="ORF">ERS852526_01489</name>
</gene>
<evidence type="ECO:0000313" key="3">
    <source>
        <dbReference type="EMBL" id="CUP58194.1"/>
    </source>
</evidence>
<evidence type="ECO:0000259" key="2">
    <source>
        <dbReference type="Pfam" id="PF19481"/>
    </source>
</evidence>
<dbReference type="GeneID" id="96228784"/>
<evidence type="ECO:0000256" key="1">
    <source>
        <dbReference type="SAM" id="MobiDB-lite"/>
    </source>
</evidence>
<dbReference type="OrthoDB" id="9803733at2"/>
<dbReference type="AlphaFoldDB" id="A0A174PB04"/>
<dbReference type="Pfam" id="PF19481">
    <property type="entry name" value="DUF6017"/>
    <property type="match status" value="1"/>
</dbReference>
<proteinExistence type="predicted"/>
<dbReference type="Proteomes" id="UP000095485">
    <property type="component" value="Unassembled WGS sequence"/>
</dbReference>
<accession>A0A174PB04</accession>
<dbReference type="EMBL" id="CZAY01000009">
    <property type="protein sequence ID" value="CUP58194.1"/>
    <property type="molecule type" value="Genomic_DNA"/>
</dbReference>
<feature type="domain" description="DUF6017" evidence="2">
    <location>
        <begin position="258"/>
        <end position="363"/>
    </location>
</feature>
<sequence>MNGGIYSTGNEIVDENAKLNISGNIIPQVWYRTIIRESGKPNLTAIIILADIVYWYKPTEIRDEGTGQVIGVRKKFKSDLLQRSYQQISEQFGISKKEATNAVVFLEKLGVVKRVFRTISMNGIVVNNVLYLELIVDRLKELTYPEETGADPVSFEKRREKSKAEKISSHTAIEEEIHFVEERAVPFQRKRVSPFKEGAYPDRETEPWIPKEVPQTDSGQTNTEITTKTTAESTQKNTTEIGNGYRDNPILSYQAAEEQFKDQIDYDAIWIDRPFDRKLLNEIVGLAVDVLTSNAKTIRVNQEERPLGIVQGMYKKLDKFTVEYVIDSIKQCTRKANNIRAVLLTALYNATLTANSYISNLFAYQEAIPQT</sequence>
<reference evidence="3 4" key="1">
    <citation type="submission" date="2015-09" db="EMBL/GenBank/DDBJ databases">
        <authorList>
            <consortium name="Pathogen Informatics"/>
        </authorList>
    </citation>
    <scope>NUCLEOTIDE SEQUENCE [LARGE SCALE GENOMIC DNA]</scope>
    <source>
        <strain evidence="3 4">2789STDY5834914</strain>
    </source>
</reference>
<organism evidence="3 4">
    <name type="scientific">Dorea longicatena</name>
    <dbReference type="NCBI Taxonomy" id="88431"/>
    <lineage>
        <taxon>Bacteria</taxon>
        <taxon>Bacillati</taxon>
        <taxon>Bacillota</taxon>
        <taxon>Clostridia</taxon>
        <taxon>Lachnospirales</taxon>
        <taxon>Lachnospiraceae</taxon>
        <taxon>Dorea</taxon>
    </lineage>
</organism>
<evidence type="ECO:0000313" key="4">
    <source>
        <dbReference type="Proteomes" id="UP000095485"/>
    </source>
</evidence>
<dbReference type="RefSeq" id="WP_055056112.1">
    <property type="nucleotide sequence ID" value="NZ_CZAY01000009.1"/>
</dbReference>
<name>A0A174PB04_9FIRM</name>
<protein>
    <recommendedName>
        <fullName evidence="2">DUF6017 domain-containing protein</fullName>
    </recommendedName>
</protein>